<protein>
    <submittedName>
        <fullName evidence="3">Uncharacterized protein</fullName>
    </submittedName>
</protein>
<feature type="coiled-coil region" evidence="1">
    <location>
        <begin position="28"/>
        <end position="55"/>
    </location>
</feature>
<keyword evidence="2" id="KW-0812">Transmembrane</keyword>
<organism evidence="3 4">
    <name type="scientific">Candidatus Shapirobacteria bacterium GW2011_GWE2_38_30</name>
    <dbReference type="NCBI Taxonomy" id="1618490"/>
    <lineage>
        <taxon>Bacteria</taxon>
        <taxon>Candidatus Shapironibacteriota</taxon>
    </lineage>
</organism>
<dbReference type="EMBL" id="LBUT01000031">
    <property type="protein sequence ID" value="KKQ67772.1"/>
    <property type="molecule type" value="Genomic_DNA"/>
</dbReference>
<reference evidence="3 4" key="1">
    <citation type="journal article" date="2015" name="Nature">
        <title>rRNA introns, odd ribosomes, and small enigmatic genomes across a large radiation of phyla.</title>
        <authorList>
            <person name="Brown C.T."/>
            <person name="Hug L.A."/>
            <person name="Thomas B.C."/>
            <person name="Sharon I."/>
            <person name="Castelle C.J."/>
            <person name="Singh A."/>
            <person name="Wilkins M.J."/>
            <person name="Williams K.H."/>
            <person name="Banfield J.F."/>
        </authorList>
    </citation>
    <scope>NUCLEOTIDE SEQUENCE [LARGE SCALE GENOMIC DNA]</scope>
</reference>
<comment type="caution">
    <text evidence="3">The sequence shown here is derived from an EMBL/GenBank/DDBJ whole genome shotgun (WGS) entry which is preliminary data.</text>
</comment>
<evidence type="ECO:0000313" key="4">
    <source>
        <dbReference type="Proteomes" id="UP000034406"/>
    </source>
</evidence>
<dbReference type="AlphaFoldDB" id="A0A0G0JLN4"/>
<proteinExistence type="predicted"/>
<dbReference type="Proteomes" id="UP000034406">
    <property type="component" value="Unassembled WGS sequence"/>
</dbReference>
<keyword evidence="1" id="KW-0175">Coiled coil</keyword>
<name>A0A0G0JLN4_9BACT</name>
<sequence length="90" mass="10674">MTQKILFIALALTFIIYFVFSFYYNSEILTLNQDYQKYTSKLNQIEIENQYLQNSYTQSISINKLLESIDISQYQPIQKSIDINNDSIIQ</sequence>
<evidence type="ECO:0000256" key="1">
    <source>
        <dbReference type="SAM" id="Coils"/>
    </source>
</evidence>
<evidence type="ECO:0000313" key="3">
    <source>
        <dbReference type="EMBL" id="KKQ67772.1"/>
    </source>
</evidence>
<accession>A0A0G0JLN4</accession>
<dbReference type="STRING" id="1618490.US90_C0031G0006"/>
<gene>
    <name evidence="3" type="ORF">US90_C0031G0006</name>
</gene>
<keyword evidence="2" id="KW-0472">Membrane</keyword>
<evidence type="ECO:0000256" key="2">
    <source>
        <dbReference type="SAM" id="Phobius"/>
    </source>
</evidence>
<feature type="transmembrane region" description="Helical" evidence="2">
    <location>
        <begin position="5"/>
        <end position="24"/>
    </location>
</feature>
<keyword evidence="2" id="KW-1133">Transmembrane helix</keyword>